<keyword evidence="10" id="KW-1185">Reference proteome</keyword>
<organism evidence="9 10">
    <name type="scientific">Rubroshorea leprosula</name>
    <dbReference type="NCBI Taxonomy" id="152421"/>
    <lineage>
        <taxon>Eukaryota</taxon>
        <taxon>Viridiplantae</taxon>
        <taxon>Streptophyta</taxon>
        <taxon>Embryophyta</taxon>
        <taxon>Tracheophyta</taxon>
        <taxon>Spermatophyta</taxon>
        <taxon>Magnoliopsida</taxon>
        <taxon>eudicotyledons</taxon>
        <taxon>Gunneridae</taxon>
        <taxon>Pentapetalae</taxon>
        <taxon>rosids</taxon>
        <taxon>malvids</taxon>
        <taxon>Malvales</taxon>
        <taxon>Dipterocarpaceae</taxon>
        <taxon>Rubroshorea</taxon>
    </lineage>
</organism>
<reference evidence="9 10" key="1">
    <citation type="journal article" date="2021" name="Commun. Biol.">
        <title>The genome of Shorea leprosula (Dipterocarpaceae) highlights the ecological relevance of drought in aseasonal tropical rainforests.</title>
        <authorList>
            <person name="Ng K.K.S."/>
            <person name="Kobayashi M.J."/>
            <person name="Fawcett J.A."/>
            <person name="Hatakeyama M."/>
            <person name="Paape T."/>
            <person name="Ng C.H."/>
            <person name="Ang C.C."/>
            <person name="Tnah L.H."/>
            <person name="Lee C.T."/>
            <person name="Nishiyama T."/>
            <person name="Sese J."/>
            <person name="O'Brien M.J."/>
            <person name="Copetti D."/>
            <person name="Mohd Noor M.I."/>
            <person name="Ong R.C."/>
            <person name="Putra M."/>
            <person name="Sireger I.Z."/>
            <person name="Indrioko S."/>
            <person name="Kosugi Y."/>
            <person name="Izuno A."/>
            <person name="Isagi Y."/>
            <person name="Lee S.L."/>
            <person name="Shimizu K.K."/>
        </authorList>
    </citation>
    <scope>NUCLEOTIDE SEQUENCE [LARGE SCALE GENOMIC DNA]</scope>
    <source>
        <strain evidence="9">214</strain>
    </source>
</reference>
<feature type="domain" description="Casparian strip membrane protein" evidence="8">
    <location>
        <begin position="2"/>
        <end position="40"/>
    </location>
</feature>
<evidence type="ECO:0000313" key="10">
    <source>
        <dbReference type="Proteomes" id="UP001054252"/>
    </source>
</evidence>
<name>A0AAV5I2B6_9ROSI</name>
<evidence type="ECO:0000256" key="2">
    <source>
        <dbReference type="ARBA" id="ARBA00007651"/>
    </source>
</evidence>
<comment type="subcellular location">
    <subcellularLocation>
        <location evidence="1 7">Cell membrane</location>
        <topology evidence="1 7">Multi-pass membrane protein</topology>
    </subcellularLocation>
</comment>
<keyword evidence="5" id="KW-1133">Transmembrane helix</keyword>
<keyword evidence="4" id="KW-0812">Transmembrane</keyword>
<evidence type="ECO:0000256" key="6">
    <source>
        <dbReference type="ARBA" id="ARBA00023136"/>
    </source>
</evidence>
<comment type="subunit">
    <text evidence="7">Homodimer and heterodimers.</text>
</comment>
<evidence type="ECO:0000256" key="4">
    <source>
        <dbReference type="ARBA" id="ARBA00022692"/>
    </source>
</evidence>
<evidence type="ECO:0000259" key="8">
    <source>
        <dbReference type="Pfam" id="PF04535"/>
    </source>
</evidence>
<comment type="similarity">
    <text evidence="2 7">Belongs to the Casparian strip membrane proteins (CASP) family.</text>
</comment>
<dbReference type="GO" id="GO:0005886">
    <property type="term" value="C:plasma membrane"/>
    <property type="evidence" value="ECO:0007669"/>
    <property type="project" value="UniProtKB-SubCell"/>
</dbReference>
<dbReference type="Proteomes" id="UP001054252">
    <property type="component" value="Unassembled WGS sequence"/>
</dbReference>
<comment type="caution">
    <text evidence="9">The sequence shown here is derived from an EMBL/GenBank/DDBJ whole genome shotgun (WGS) entry which is preliminary data.</text>
</comment>
<evidence type="ECO:0000256" key="7">
    <source>
        <dbReference type="RuleBase" id="RU361233"/>
    </source>
</evidence>
<dbReference type="InterPro" id="IPR006702">
    <property type="entry name" value="CASP_dom"/>
</dbReference>
<gene>
    <name evidence="9" type="ORF">SLEP1_g6788</name>
</gene>
<proteinExistence type="inferred from homology"/>
<dbReference type="Pfam" id="PF04535">
    <property type="entry name" value="CASP_dom"/>
    <property type="match status" value="1"/>
</dbReference>
<protein>
    <recommendedName>
        <fullName evidence="7">CASP-like protein</fullName>
    </recommendedName>
</protein>
<dbReference type="EMBL" id="BPVZ01000006">
    <property type="protein sequence ID" value="GKU93170.1"/>
    <property type="molecule type" value="Genomic_DNA"/>
</dbReference>
<keyword evidence="6" id="KW-0472">Membrane</keyword>
<evidence type="ECO:0000313" key="9">
    <source>
        <dbReference type="EMBL" id="GKU93170.1"/>
    </source>
</evidence>
<sequence length="77" mass="8533">MLLSNCGAAGAVGLLAYTGNSNVKWNKVCNIIDRFCRQGAVRDEPRSWVRDVRLQCYHPAVEPPELSAFWPTPGTPM</sequence>
<evidence type="ECO:0000256" key="1">
    <source>
        <dbReference type="ARBA" id="ARBA00004651"/>
    </source>
</evidence>
<keyword evidence="3 7" id="KW-1003">Cell membrane</keyword>
<evidence type="ECO:0000256" key="3">
    <source>
        <dbReference type="ARBA" id="ARBA00022475"/>
    </source>
</evidence>
<evidence type="ECO:0000256" key="5">
    <source>
        <dbReference type="ARBA" id="ARBA00022989"/>
    </source>
</evidence>
<accession>A0AAV5I2B6</accession>
<dbReference type="AlphaFoldDB" id="A0AAV5I2B6"/>